<dbReference type="InterPro" id="IPR029063">
    <property type="entry name" value="SAM-dependent_MTases_sf"/>
</dbReference>
<dbReference type="EMBL" id="CP022684">
    <property type="protein sequence ID" value="AUM11487.1"/>
    <property type="molecule type" value="Genomic_DNA"/>
</dbReference>
<dbReference type="HAMAP" id="MF_01858">
    <property type="entry name" value="23SrRNA_methyltr_KL"/>
    <property type="match status" value="1"/>
</dbReference>
<keyword evidence="3 6" id="KW-0489">Methyltransferase</keyword>
<evidence type="ECO:0000259" key="8">
    <source>
        <dbReference type="PROSITE" id="PS51165"/>
    </source>
</evidence>
<keyword evidence="1 6" id="KW-0963">Cytoplasm</keyword>
<dbReference type="EC" id="2.1.1.173" evidence="6"/>
<comment type="catalytic activity">
    <reaction evidence="6">
        <text>guanosine(2445) in 23S rRNA + S-adenosyl-L-methionine = N(2)-methylguanosine(2445) in 23S rRNA + S-adenosyl-L-homocysteine + H(+)</text>
        <dbReference type="Rhea" id="RHEA:42740"/>
        <dbReference type="Rhea" id="RHEA-COMP:10215"/>
        <dbReference type="Rhea" id="RHEA-COMP:10216"/>
        <dbReference type="ChEBI" id="CHEBI:15378"/>
        <dbReference type="ChEBI" id="CHEBI:57856"/>
        <dbReference type="ChEBI" id="CHEBI:59789"/>
        <dbReference type="ChEBI" id="CHEBI:74269"/>
        <dbReference type="ChEBI" id="CHEBI:74481"/>
        <dbReference type="EC" id="2.1.1.173"/>
    </reaction>
</comment>
<evidence type="ECO:0000256" key="5">
    <source>
        <dbReference type="ARBA" id="ARBA00022691"/>
    </source>
</evidence>
<dbReference type="Proteomes" id="UP000235116">
    <property type="component" value="Chromosome"/>
</dbReference>
<protein>
    <recommendedName>
        <fullName evidence="6">Ribosomal RNA large subunit methyltransferase K/L</fullName>
    </recommendedName>
    <domain>
        <recommendedName>
            <fullName evidence="6">23S rRNA m2G2445 methyltransferase</fullName>
            <ecNumber evidence="6">2.1.1.173</ecNumber>
        </recommendedName>
        <alternativeName>
            <fullName evidence="6">rRNA (guanine-N(2)-)-methyltransferase RlmL</fullName>
        </alternativeName>
    </domain>
    <domain>
        <recommendedName>
            <fullName evidence="6">23S rRNA m7G2069 methyltransferase</fullName>
            <ecNumber evidence="6">2.1.1.264</ecNumber>
        </recommendedName>
        <alternativeName>
            <fullName evidence="6">rRNA (guanine-N(7)-)-methyltransferase RlmK</fullName>
        </alternativeName>
    </domain>
</protein>
<feature type="domain" description="THUMP" evidence="8">
    <location>
        <begin position="50"/>
        <end position="161"/>
    </location>
</feature>
<dbReference type="AlphaFoldDB" id="A0A2K9LGX9"/>
<dbReference type="Pfam" id="PF01170">
    <property type="entry name" value="UPF0020"/>
    <property type="match status" value="1"/>
</dbReference>
<dbReference type="GO" id="GO:0070043">
    <property type="term" value="F:rRNA (guanine-N7-)-methyltransferase activity"/>
    <property type="evidence" value="ECO:0007669"/>
    <property type="project" value="UniProtKB-UniRule"/>
</dbReference>
<dbReference type="RefSeq" id="WP_101892827.1">
    <property type="nucleotide sequence ID" value="NZ_CP022684.1"/>
</dbReference>
<accession>A0A2K9LGX9</accession>
<organism evidence="9 10">
    <name type="scientific">Ketobacter alkanivorans</name>
    <dbReference type="NCBI Taxonomy" id="1917421"/>
    <lineage>
        <taxon>Bacteria</taxon>
        <taxon>Pseudomonadati</taxon>
        <taxon>Pseudomonadota</taxon>
        <taxon>Gammaproteobacteria</taxon>
        <taxon>Pseudomonadales</taxon>
        <taxon>Ketobacteraceae</taxon>
        <taxon>Ketobacter</taxon>
    </lineage>
</organism>
<dbReference type="CDD" id="cd02440">
    <property type="entry name" value="AdoMet_MTases"/>
    <property type="match status" value="1"/>
</dbReference>
<comment type="similarity">
    <text evidence="6">Belongs to the methyltransferase superfamily. RlmKL family.</text>
</comment>
<dbReference type="PROSITE" id="PS01261">
    <property type="entry name" value="UPF0020"/>
    <property type="match status" value="1"/>
</dbReference>
<evidence type="ECO:0000256" key="4">
    <source>
        <dbReference type="ARBA" id="ARBA00022679"/>
    </source>
</evidence>
<dbReference type="OrthoDB" id="9809404at2"/>
<dbReference type="InterPro" id="IPR004114">
    <property type="entry name" value="THUMP_dom"/>
</dbReference>
<dbReference type="GO" id="GO:0005737">
    <property type="term" value="C:cytoplasm"/>
    <property type="evidence" value="ECO:0007669"/>
    <property type="project" value="UniProtKB-SubCell"/>
</dbReference>
<dbReference type="PROSITE" id="PS00092">
    <property type="entry name" value="N6_MTASE"/>
    <property type="match status" value="1"/>
</dbReference>
<dbReference type="Gene3D" id="3.30.750.80">
    <property type="entry name" value="RNA methyltransferase domain (HRMD) like"/>
    <property type="match status" value="1"/>
</dbReference>
<dbReference type="GO" id="GO:0003723">
    <property type="term" value="F:RNA binding"/>
    <property type="evidence" value="ECO:0007669"/>
    <property type="project" value="UniProtKB-UniRule"/>
</dbReference>
<proteinExistence type="inferred from homology"/>
<reference evidence="10" key="1">
    <citation type="submission" date="2017-08" db="EMBL/GenBank/DDBJ databases">
        <title>Direct submision.</title>
        <authorList>
            <person name="Kim S.-J."/>
            <person name="Rhee S.-K."/>
        </authorList>
    </citation>
    <scope>NUCLEOTIDE SEQUENCE [LARGE SCALE GENOMIC DNA]</scope>
    <source>
        <strain evidence="10">GI5</strain>
    </source>
</reference>
<evidence type="ECO:0000256" key="6">
    <source>
        <dbReference type="HAMAP-Rule" id="MF_01858"/>
    </source>
</evidence>
<gene>
    <name evidence="6" type="primary">rlmL</name>
    <name evidence="9" type="ORF">Kalk_03190</name>
</gene>
<comment type="function">
    <text evidence="6">Specifically methylates the guanine in position 2445 (m2G2445) and the guanine in position 2069 (m7G2069) of 23S rRNA.</text>
</comment>
<keyword evidence="7" id="KW-0694">RNA-binding</keyword>
<dbReference type="Pfam" id="PF02926">
    <property type="entry name" value="THUMP"/>
    <property type="match status" value="1"/>
</dbReference>
<evidence type="ECO:0000313" key="9">
    <source>
        <dbReference type="EMBL" id="AUM11487.1"/>
    </source>
</evidence>
<dbReference type="KEGG" id="kak:Kalk_03190"/>
<dbReference type="CDD" id="cd11715">
    <property type="entry name" value="THUMP_AdoMetMT"/>
    <property type="match status" value="1"/>
</dbReference>
<dbReference type="SMART" id="SM00981">
    <property type="entry name" value="THUMP"/>
    <property type="match status" value="1"/>
</dbReference>
<sequence length="719" mass="82162">MNINDWKSSRLVITCAGGLENFLLQEIQSIAGDSYQLVRGAVEGPVELKSLYDFCLWSRVASRILLPIAEFTYKNEDDFYHNLRQVHWQSHFSLNESVAISTSKDASVKVNTQYLTYRTKDAVMDYFRHFQGDRPNVDTRNPDIRIHVHFDRETVQVSLDLAGDPLHKRGYRVAQNDAPLKETLAAALLMSAGWPDADYPQLVDPMCGSGTLLIEAAMMQAGMAPGLIRKRFGFEAWAYHDESIWQDAVSRAAAKDISENFSFQIKGYDSDNASIQAAMKNIEAAGLQGNIHVERRELAQFALRTGDAVRGMVVSNPPYGERLDKDADLIFLYRAIARRLQENCEHWRAAIITNDVEYADALQLDDPQTHRVFNGPIRCVIRSGTVVKRSSHQCVPVTPALQHDCIENAPAKDLLNRIKKNLKTLQKWADKEHVTAYRVYDADIPEYNLAIDWYNGHLHVQEYAPPKTVNLEKAQQRLQDALESLKRFFDIPFSYIHVKSRQRQKGATQYQKLSETRRMLPIDEAGALLLVNLDDYLDSGLFLDHRPTRVRMQSLSKGLRFLNLYCYTGAATVHAAIGGAKKTTSVDMSATYLQWARNNLYLNGCAESNHQLIRSDCMEWLKKTNDQFDLIFVDPPTFSNSKRMQGFFDVQQSQVELLDLAMKRLEPGGLLVFSNNFNRFQLEPELMERYDVKDITKDSLPPDFSRGKPIHHCWEFRHK</sequence>
<keyword evidence="4 6" id="KW-0808">Transferase</keyword>
<evidence type="ECO:0000256" key="7">
    <source>
        <dbReference type="PROSITE-ProRule" id="PRU00529"/>
    </source>
</evidence>
<keyword evidence="10" id="KW-1185">Reference proteome</keyword>
<dbReference type="NCBIfam" id="NF008748">
    <property type="entry name" value="PRK11783.1"/>
    <property type="match status" value="1"/>
</dbReference>
<dbReference type="PROSITE" id="PS51165">
    <property type="entry name" value="THUMP"/>
    <property type="match status" value="1"/>
</dbReference>
<evidence type="ECO:0000256" key="2">
    <source>
        <dbReference type="ARBA" id="ARBA00022552"/>
    </source>
</evidence>
<dbReference type="Pfam" id="PF22020">
    <property type="entry name" value="RlmL_1st"/>
    <property type="match status" value="1"/>
</dbReference>
<dbReference type="InterPro" id="IPR053943">
    <property type="entry name" value="RlmKL-like_Mtase_CS"/>
</dbReference>
<dbReference type="SUPFAM" id="SSF53335">
    <property type="entry name" value="S-adenosyl-L-methionine-dependent methyltransferases"/>
    <property type="match status" value="2"/>
</dbReference>
<keyword evidence="2 6" id="KW-0698">rRNA processing</keyword>
<dbReference type="Pfam" id="PF10672">
    <property type="entry name" value="Methyltrans_SAM"/>
    <property type="match status" value="1"/>
</dbReference>
<comment type="subcellular location">
    <subcellularLocation>
        <location evidence="6">Cytoplasm</location>
    </subcellularLocation>
</comment>
<comment type="catalytic activity">
    <reaction evidence="6">
        <text>guanosine(2069) in 23S rRNA + S-adenosyl-L-methionine = N(2)-methylguanosine(2069) in 23S rRNA + S-adenosyl-L-homocysteine + H(+)</text>
        <dbReference type="Rhea" id="RHEA:43772"/>
        <dbReference type="Rhea" id="RHEA-COMP:10688"/>
        <dbReference type="Rhea" id="RHEA-COMP:10689"/>
        <dbReference type="ChEBI" id="CHEBI:15378"/>
        <dbReference type="ChEBI" id="CHEBI:57856"/>
        <dbReference type="ChEBI" id="CHEBI:59789"/>
        <dbReference type="ChEBI" id="CHEBI:74269"/>
        <dbReference type="ChEBI" id="CHEBI:74481"/>
        <dbReference type="EC" id="2.1.1.264"/>
    </reaction>
</comment>
<evidence type="ECO:0000256" key="1">
    <source>
        <dbReference type="ARBA" id="ARBA00022490"/>
    </source>
</evidence>
<dbReference type="InterPro" id="IPR019614">
    <property type="entry name" value="SAM-dep_methyl-trfase"/>
</dbReference>
<dbReference type="InterPro" id="IPR017244">
    <property type="entry name" value="23SrRNA_methyltr_KL"/>
</dbReference>
<dbReference type="GO" id="GO:0052915">
    <property type="term" value="F:23S rRNA (guanine(2445)-N(2))-methyltransferase activity"/>
    <property type="evidence" value="ECO:0007669"/>
    <property type="project" value="UniProtKB-UniRule"/>
</dbReference>
<dbReference type="InterPro" id="IPR000241">
    <property type="entry name" value="RlmKL-like_Mtase"/>
</dbReference>
<dbReference type="PANTHER" id="PTHR47313">
    <property type="entry name" value="RIBOSOMAL RNA LARGE SUBUNIT METHYLTRANSFERASE K/L"/>
    <property type="match status" value="1"/>
</dbReference>
<name>A0A2K9LGX9_9GAMM</name>
<keyword evidence="5 6" id="KW-0949">S-adenosyl-L-methionine</keyword>
<dbReference type="PIRSF" id="PIRSF037618">
    <property type="entry name" value="RNA_Mtase_bacteria_prd"/>
    <property type="match status" value="1"/>
</dbReference>
<dbReference type="Gene3D" id="3.30.2130.30">
    <property type="match status" value="1"/>
</dbReference>
<evidence type="ECO:0000256" key="3">
    <source>
        <dbReference type="ARBA" id="ARBA00022603"/>
    </source>
</evidence>
<dbReference type="InterPro" id="IPR002052">
    <property type="entry name" value="DNA_methylase_N6_adenine_CS"/>
</dbReference>
<dbReference type="EC" id="2.1.1.264" evidence="6"/>
<dbReference type="InterPro" id="IPR054170">
    <property type="entry name" value="RlmL_1st"/>
</dbReference>
<dbReference type="Gene3D" id="3.40.50.150">
    <property type="entry name" value="Vaccinia Virus protein VP39"/>
    <property type="match status" value="2"/>
</dbReference>
<dbReference type="PANTHER" id="PTHR47313:SF1">
    <property type="entry name" value="RIBOSOMAL RNA LARGE SUBUNIT METHYLTRANSFERASE K_L"/>
    <property type="match status" value="1"/>
</dbReference>
<evidence type="ECO:0000313" key="10">
    <source>
        <dbReference type="Proteomes" id="UP000235116"/>
    </source>
</evidence>